<reference evidence="2 3" key="1">
    <citation type="submission" date="2020-06" db="EMBL/GenBank/DDBJ databases">
        <title>WGS assembly of Ceratodon purpureus strain R40.</title>
        <authorList>
            <person name="Carey S.B."/>
            <person name="Jenkins J."/>
            <person name="Shu S."/>
            <person name="Lovell J.T."/>
            <person name="Sreedasyam A."/>
            <person name="Maumus F."/>
            <person name="Tiley G.P."/>
            <person name="Fernandez-Pozo N."/>
            <person name="Barry K."/>
            <person name="Chen C."/>
            <person name="Wang M."/>
            <person name="Lipzen A."/>
            <person name="Daum C."/>
            <person name="Saski C.A."/>
            <person name="Payton A.C."/>
            <person name="Mcbreen J.C."/>
            <person name="Conrad R.E."/>
            <person name="Kollar L.M."/>
            <person name="Olsson S."/>
            <person name="Huttunen S."/>
            <person name="Landis J.B."/>
            <person name="Wickett N.J."/>
            <person name="Johnson M.G."/>
            <person name="Rensing S.A."/>
            <person name="Grimwood J."/>
            <person name="Schmutz J."/>
            <person name="Mcdaniel S.F."/>
        </authorList>
    </citation>
    <scope>NUCLEOTIDE SEQUENCE [LARGE SCALE GENOMIC DNA]</scope>
    <source>
        <strain evidence="2 3">R40</strain>
    </source>
</reference>
<dbReference type="Proteomes" id="UP000822688">
    <property type="component" value="Chromosome 6"/>
</dbReference>
<feature type="region of interest" description="Disordered" evidence="1">
    <location>
        <begin position="33"/>
        <end position="69"/>
    </location>
</feature>
<sequence>MEACRPACAHALPSPLENSSPLSLSLSPSLPFPATLPPHSSTSAIPTPTPPPSPTQPHCPTHLGPSTHHLTYRHSTYTHTNSSHNTQLTFTYSSYASHCLSLSLSLPMHGFSLKTLSFRVVDRLF</sequence>
<keyword evidence="3" id="KW-1185">Reference proteome</keyword>
<evidence type="ECO:0000313" key="2">
    <source>
        <dbReference type="EMBL" id="KAG0570028.1"/>
    </source>
</evidence>
<name>A0A8T0HHB6_CERPU</name>
<dbReference type="EMBL" id="CM026427">
    <property type="protein sequence ID" value="KAG0570028.1"/>
    <property type="molecule type" value="Genomic_DNA"/>
</dbReference>
<dbReference type="AlphaFoldDB" id="A0A8T0HHB6"/>
<gene>
    <name evidence="2" type="ORF">KC19_6G133700</name>
</gene>
<feature type="compositionally biased region" description="Low complexity" evidence="1">
    <location>
        <begin position="37"/>
        <end position="46"/>
    </location>
</feature>
<organism evidence="2 3">
    <name type="scientific">Ceratodon purpureus</name>
    <name type="common">Fire moss</name>
    <name type="synonym">Dicranum purpureum</name>
    <dbReference type="NCBI Taxonomy" id="3225"/>
    <lineage>
        <taxon>Eukaryota</taxon>
        <taxon>Viridiplantae</taxon>
        <taxon>Streptophyta</taxon>
        <taxon>Embryophyta</taxon>
        <taxon>Bryophyta</taxon>
        <taxon>Bryophytina</taxon>
        <taxon>Bryopsida</taxon>
        <taxon>Dicranidae</taxon>
        <taxon>Pseudoditrichales</taxon>
        <taxon>Ditrichaceae</taxon>
        <taxon>Ceratodon</taxon>
    </lineage>
</organism>
<evidence type="ECO:0000256" key="1">
    <source>
        <dbReference type="SAM" id="MobiDB-lite"/>
    </source>
</evidence>
<protein>
    <submittedName>
        <fullName evidence="2">Uncharacterized protein</fullName>
    </submittedName>
</protein>
<accession>A0A8T0HHB6</accession>
<comment type="caution">
    <text evidence="2">The sequence shown here is derived from an EMBL/GenBank/DDBJ whole genome shotgun (WGS) entry which is preliminary data.</text>
</comment>
<feature type="compositionally biased region" description="Pro residues" evidence="1">
    <location>
        <begin position="47"/>
        <end position="57"/>
    </location>
</feature>
<proteinExistence type="predicted"/>
<evidence type="ECO:0000313" key="3">
    <source>
        <dbReference type="Proteomes" id="UP000822688"/>
    </source>
</evidence>